<dbReference type="InterPro" id="IPR035897">
    <property type="entry name" value="Toll_tir_struct_dom_sf"/>
</dbReference>
<evidence type="ECO:0000259" key="1">
    <source>
        <dbReference type="Pfam" id="PF08937"/>
    </source>
</evidence>
<sequence>MEKSIAVNLEKCGVFLVFITPQIVNSEYVRKEISFALKKKKPFFAIYLKETKLPTELEFEIADIQAMMMYLMPKAEFYAKLKELLSNSLNN</sequence>
<dbReference type="Pfam" id="PF08937">
    <property type="entry name" value="ThsB_TIR"/>
    <property type="match status" value="1"/>
</dbReference>
<dbReference type="EMBL" id="BART01001652">
    <property type="protein sequence ID" value="GAG72056.1"/>
    <property type="molecule type" value="Genomic_DNA"/>
</dbReference>
<dbReference type="InterPro" id="IPR015032">
    <property type="entry name" value="ThsB__TIR-like_domain"/>
</dbReference>
<comment type="caution">
    <text evidence="2">The sequence shown here is derived from an EMBL/GenBank/DDBJ whole genome shotgun (WGS) entry which is preliminary data.</text>
</comment>
<protein>
    <recommendedName>
        <fullName evidence="1">Thoeris protein ThsB TIR-like domain-containing protein</fullName>
    </recommendedName>
</protein>
<dbReference type="Gene3D" id="3.40.50.10140">
    <property type="entry name" value="Toll/interleukin-1 receptor homology (TIR) domain"/>
    <property type="match status" value="1"/>
</dbReference>
<name>X1BJ28_9ZZZZ</name>
<dbReference type="AlphaFoldDB" id="X1BJ28"/>
<accession>X1BJ28</accession>
<feature type="domain" description="Thoeris protein ThsB TIR-like" evidence="1">
    <location>
        <begin position="2"/>
        <end position="51"/>
    </location>
</feature>
<proteinExistence type="predicted"/>
<reference evidence="2" key="1">
    <citation type="journal article" date="2014" name="Front. Microbiol.">
        <title>High frequency of phylogenetically diverse reductive dehalogenase-homologous genes in deep subseafloor sedimentary metagenomes.</title>
        <authorList>
            <person name="Kawai M."/>
            <person name="Futagami T."/>
            <person name="Toyoda A."/>
            <person name="Takaki Y."/>
            <person name="Nishi S."/>
            <person name="Hori S."/>
            <person name="Arai W."/>
            <person name="Tsubouchi T."/>
            <person name="Morono Y."/>
            <person name="Uchiyama I."/>
            <person name="Ito T."/>
            <person name="Fujiyama A."/>
            <person name="Inagaki F."/>
            <person name="Takami H."/>
        </authorList>
    </citation>
    <scope>NUCLEOTIDE SEQUENCE</scope>
    <source>
        <strain evidence="2">Expedition CK06-06</strain>
    </source>
</reference>
<evidence type="ECO:0000313" key="2">
    <source>
        <dbReference type="EMBL" id="GAG72056.1"/>
    </source>
</evidence>
<organism evidence="2">
    <name type="scientific">marine sediment metagenome</name>
    <dbReference type="NCBI Taxonomy" id="412755"/>
    <lineage>
        <taxon>unclassified sequences</taxon>
        <taxon>metagenomes</taxon>
        <taxon>ecological metagenomes</taxon>
    </lineage>
</organism>
<gene>
    <name evidence="2" type="ORF">S01H4_05631</name>
</gene>